<evidence type="ECO:0000259" key="17">
    <source>
        <dbReference type="SMART" id="SM01351"/>
    </source>
</evidence>
<dbReference type="Gene3D" id="2.60.40.2970">
    <property type="match status" value="1"/>
</dbReference>
<evidence type="ECO:0000256" key="13">
    <source>
        <dbReference type="PIRSR" id="PIRSR601384-1"/>
    </source>
</evidence>
<dbReference type="PANTHER" id="PTHR37016">
    <property type="match status" value="1"/>
</dbReference>
<evidence type="ECO:0000256" key="4">
    <source>
        <dbReference type="ARBA" id="ARBA00022525"/>
    </source>
</evidence>
<dbReference type="InterPro" id="IPR050414">
    <property type="entry name" value="Fungal_M35_metalloproteases"/>
</dbReference>
<dbReference type="InterPro" id="IPR024079">
    <property type="entry name" value="MetalloPept_cat_dom_sf"/>
</dbReference>
<feature type="binding site" evidence="14">
    <location>
        <position position="305"/>
    </location>
    <ligand>
        <name>Zn(2+)</name>
        <dbReference type="ChEBI" id="CHEBI:29105"/>
        <note>catalytic</note>
    </ligand>
</feature>
<evidence type="ECO:0000256" key="7">
    <source>
        <dbReference type="ARBA" id="ARBA00022723"/>
    </source>
</evidence>
<evidence type="ECO:0000256" key="6">
    <source>
        <dbReference type="ARBA" id="ARBA00022685"/>
    </source>
</evidence>
<feature type="binding site" evidence="14">
    <location>
        <position position="312"/>
    </location>
    <ligand>
        <name>Zn(2+)</name>
        <dbReference type="ChEBI" id="CHEBI:29105"/>
        <note>catalytic</note>
    </ligand>
</feature>
<comment type="catalytic activity">
    <reaction evidence="1 15">
        <text>Preferential cleavage of bonds with hydrophobic residues in P1'. Also 3-Asn-|-Gln-4 and 8-Gly-|-Ser-9 bonds in insulin B chain.</text>
        <dbReference type="EC" id="3.4.24.39"/>
    </reaction>
</comment>
<dbReference type="CDD" id="cd11008">
    <property type="entry name" value="M35_deuterolysin_like"/>
    <property type="match status" value="1"/>
</dbReference>
<sequence length="347" mass="37410">MKFLNILQLISLVAAASNDTTPTVPVEVKIEQVGTTAFKATVQSHHTADLKLLKTGSILDESAVEKATVLSGENVIEFQGVRLYINYMNLTDSSFVNLPANGALESTFDVATYHDLSAGGDFQVDASGFIQYAEGSNEIAGVIPYESTFTIKVDGPEAKSKLSVFQDDPQVFGRAKVNRNTCKGEKLTKAKNALSLCNKNAKAAAKAARSGPERRMKEYFKSATSATRKQVAGVFDAIAKECSTNNSGKISFSCANTNFCKSNPGVVAYASGMNTVFCPAWYSQPVNGPCHQGDRASVILHEFSHSLKGTQDFNAYGYAAVRRLPASKNIKHADTYTYFSNAVEVNC</sequence>
<dbReference type="InterPro" id="IPR029463">
    <property type="entry name" value="Lys_MEP"/>
</dbReference>
<feature type="signal peptide" evidence="16">
    <location>
        <begin position="1"/>
        <end position="15"/>
    </location>
</feature>
<keyword evidence="12" id="KW-0865">Zymogen</keyword>
<keyword evidence="9 15" id="KW-0378">Hydrolase</keyword>
<dbReference type="Pfam" id="PF02102">
    <property type="entry name" value="Peptidase_M35"/>
    <property type="match status" value="1"/>
</dbReference>
<dbReference type="Gene3D" id="3.40.390.10">
    <property type="entry name" value="Collagenase (Catalytic Domain)"/>
    <property type="match status" value="1"/>
</dbReference>
<comment type="subcellular location">
    <subcellularLocation>
        <location evidence="2 15">Secreted</location>
    </subcellularLocation>
</comment>
<evidence type="ECO:0000256" key="5">
    <source>
        <dbReference type="ARBA" id="ARBA00022670"/>
    </source>
</evidence>
<evidence type="ECO:0000256" key="15">
    <source>
        <dbReference type="RuleBase" id="RU361126"/>
    </source>
</evidence>
<evidence type="ECO:0000256" key="11">
    <source>
        <dbReference type="ARBA" id="ARBA00023049"/>
    </source>
</evidence>
<name>A0A9N9VUY3_9HYPO</name>
<comment type="caution">
    <text evidence="18">The sequence shown here is derived from an EMBL/GenBank/DDBJ whole genome shotgun (WGS) entry which is preliminary data.</text>
</comment>
<reference evidence="18" key="1">
    <citation type="submission" date="2021-10" db="EMBL/GenBank/DDBJ databases">
        <authorList>
            <person name="Piombo E."/>
        </authorList>
    </citation>
    <scope>NUCLEOTIDE SEQUENCE</scope>
</reference>
<evidence type="ECO:0000256" key="2">
    <source>
        <dbReference type="ARBA" id="ARBA00004613"/>
    </source>
</evidence>
<dbReference type="PRINTS" id="PR00768">
    <property type="entry name" value="DEUTEROLYSIN"/>
</dbReference>
<dbReference type="GO" id="GO:0005576">
    <property type="term" value="C:extracellular region"/>
    <property type="evidence" value="ECO:0007669"/>
    <property type="project" value="UniProtKB-SubCell"/>
</dbReference>
<dbReference type="SMART" id="SM01351">
    <property type="entry name" value="Aspzincin_M35"/>
    <property type="match status" value="1"/>
</dbReference>
<evidence type="ECO:0000313" key="19">
    <source>
        <dbReference type="Proteomes" id="UP000696573"/>
    </source>
</evidence>
<evidence type="ECO:0000256" key="16">
    <source>
        <dbReference type="SAM" id="SignalP"/>
    </source>
</evidence>
<keyword evidence="11 15" id="KW-0482">Metalloprotease</keyword>
<dbReference type="InterPro" id="IPR001384">
    <property type="entry name" value="Peptidase_M35"/>
</dbReference>
<evidence type="ECO:0000256" key="12">
    <source>
        <dbReference type="ARBA" id="ARBA00023145"/>
    </source>
</evidence>
<dbReference type="EC" id="3.4.24.39" evidence="15"/>
<dbReference type="EMBL" id="CABFNQ020000736">
    <property type="protein sequence ID" value="CAH0028830.1"/>
    <property type="molecule type" value="Genomic_DNA"/>
</dbReference>
<evidence type="ECO:0000256" key="10">
    <source>
        <dbReference type="ARBA" id="ARBA00022833"/>
    </source>
</evidence>
<dbReference type="GO" id="GO:0004222">
    <property type="term" value="F:metalloendopeptidase activity"/>
    <property type="evidence" value="ECO:0007669"/>
    <property type="project" value="InterPro"/>
</dbReference>
<keyword evidence="5 15" id="KW-0645">Protease</keyword>
<keyword evidence="4 15" id="KW-0964">Secreted</keyword>
<dbReference type="AlphaFoldDB" id="A0A9N9VUY3"/>
<feature type="active site" evidence="13">
    <location>
        <position position="302"/>
    </location>
</feature>
<feature type="chain" id="PRO_5040364575" description="Neutral protease 2" evidence="16">
    <location>
        <begin position="16"/>
        <end position="347"/>
    </location>
</feature>
<feature type="binding site" evidence="14">
    <location>
        <position position="301"/>
    </location>
    <ligand>
        <name>Zn(2+)</name>
        <dbReference type="ChEBI" id="CHEBI:29105"/>
        <note>catalytic</note>
    </ligand>
</feature>
<keyword evidence="10 14" id="KW-0862">Zinc</keyword>
<dbReference type="GO" id="GO:0006508">
    <property type="term" value="P:proteolysis"/>
    <property type="evidence" value="ECO:0007669"/>
    <property type="project" value="UniProtKB-KW"/>
</dbReference>
<comment type="cofactor">
    <cofactor evidence="14 15">
        <name>Zn(2+)</name>
        <dbReference type="ChEBI" id="CHEBI:29105"/>
    </cofactor>
    <text evidence="14 15">Binds 1 zinc ion per subunit.</text>
</comment>
<evidence type="ECO:0000256" key="14">
    <source>
        <dbReference type="PIRSR" id="PIRSR601384-2"/>
    </source>
</evidence>
<comment type="similarity">
    <text evidence="3 15">Belongs to the peptidase M35 family.</text>
</comment>
<organism evidence="18 19">
    <name type="scientific">Clonostachys rhizophaga</name>
    <dbReference type="NCBI Taxonomy" id="160324"/>
    <lineage>
        <taxon>Eukaryota</taxon>
        <taxon>Fungi</taxon>
        <taxon>Dikarya</taxon>
        <taxon>Ascomycota</taxon>
        <taxon>Pezizomycotina</taxon>
        <taxon>Sordariomycetes</taxon>
        <taxon>Hypocreomycetidae</taxon>
        <taxon>Hypocreales</taxon>
        <taxon>Bionectriaceae</taxon>
        <taxon>Clonostachys</taxon>
    </lineage>
</organism>
<keyword evidence="7 14" id="KW-0479">Metal-binding</keyword>
<dbReference type="PANTHER" id="PTHR37016:SF3">
    <property type="entry name" value="NEUTRAL PROTEASE 2-RELATED"/>
    <property type="match status" value="1"/>
</dbReference>
<dbReference type="OrthoDB" id="412874at2759"/>
<proteinExistence type="inferred from homology"/>
<feature type="domain" description="Lysine-specific metallo-endopeptidase" evidence="17">
    <location>
        <begin position="205"/>
        <end position="341"/>
    </location>
</feature>
<protein>
    <recommendedName>
        <fullName evidence="15">Neutral protease 2</fullName>
        <ecNumber evidence="15">3.4.24.39</ecNumber>
    </recommendedName>
    <alternativeName>
        <fullName evidence="15">Deuterolysin</fullName>
    </alternativeName>
</protein>
<evidence type="ECO:0000256" key="9">
    <source>
        <dbReference type="ARBA" id="ARBA00022801"/>
    </source>
</evidence>
<gene>
    <name evidence="18" type="ORF">CRHIZ90672A_00014386</name>
</gene>
<keyword evidence="8 16" id="KW-0732">Signal</keyword>
<dbReference type="GO" id="GO:0046872">
    <property type="term" value="F:metal ion binding"/>
    <property type="evidence" value="ECO:0007669"/>
    <property type="project" value="UniProtKB-KW"/>
</dbReference>
<comment type="function">
    <text evidence="15">Secreted metalloproteinase that allows assimilation of proteinaceous substrates. Shows high activities on basic nuclear substrates such as histone and protamine.</text>
</comment>
<dbReference type="SUPFAM" id="SSF55486">
    <property type="entry name" value="Metalloproteases ('zincins'), catalytic domain"/>
    <property type="match status" value="1"/>
</dbReference>
<evidence type="ECO:0000256" key="3">
    <source>
        <dbReference type="ARBA" id="ARBA00010279"/>
    </source>
</evidence>
<accession>A0A9N9VUY3</accession>
<dbReference type="Proteomes" id="UP000696573">
    <property type="component" value="Unassembled WGS sequence"/>
</dbReference>
<evidence type="ECO:0000313" key="18">
    <source>
        <dbReference type="EMBL" id="CAH0028830.1"/>
    </source>
</evidence>
<evidence type="ECO:0000256" key="8">
    <source>
        <dbReference type="ARBA" id="ARBA00022729"/>
    </source>
</evidence>
<keyword evidence="6 15" id="KW-0165">Cleavage on pair of basic residues</keyword>
<keyword evidence="19" id="KW-1185">Reference proteome</keyword>
<evidence type="ECO:0000256" key="1">
    <source>
        <dbReference type="ARBA" id="ARBA00001187"/>
    </source>
</evidence>